<feature type="compositionally biased region" description="Polar residues" evidence="1">
    <location>
        <begin position="1"/>
        <end position="56"/>
    </location>
</feature>
<sequence length="381" mass="41222">MSTCSPASSSSYDSNKGSASSCGDRPSTSDGFNKASNSSPAMARSVPSSHEATSPPETAASRDYVYFTTDMANQAVLDMEREKGTYGTLFEWHQRRRRPELEAQARPNSAARTPNSAPPLDLPQPASNATVPAVLTPTLPFSPHDEKVLTPLSEGPMSNEGRKGVKRKNEDDVQKEAKIAKTESGTAENSPLPPKPEENPLKKMELMTNSQQFHTILNDVVDAPAKKDERAAKLEKLDDIGKQVQVEQEMMKQREIMHQNYQMQMKRMQQQQPYMSPQYPMPGFPPGNPAMMPGGMPAGVQPPTSAAAGPFSAGAFPPGYPGLPNMPPMPGPYPPHFFPHGIPPGYPMSAPGKMPPFPSPGFPQPMAGMPPEARGCPSRLT</sequence>
<dbReference type="OrthoDB" id="5868566at2759"/>
<comment type="caution">
    <text evidence="2">The sequence shown here is derived from an EMBL/GenBank/DDBJ whole genome shotgun (WGS) entry which is preliminary data.</text>
</comment>
<accession>A0A8S1HSY5</accession>
<protein>
    <submittedName>
        <fullName evidence="2">Uncharacterized protein</fullName>
    </submittedName>
</protein>
<feature type="compositionally biased region" description="Polar residues" evidence="1">
    <location>
        <begin position="106"/>
        <end position="115"/>
    </location>
</feature>
<dbReference type="EMBL" id="CAJGYM010000067">
    <property type="protein sequence ID" value="CAD6196164.1"/>
    <property type="molecule type" value="Genomic_DNA"/>
</dbReference>
<gene>
    <name evidence="2" type="ORF">CAUJ_LOCUS12079</name>
</gene>
<organism evidence="2 3">
    <name type="scientific">Caenorhabditis auriculariae</name>
    <dbReference type="NCBI Taxonomy" id="2777116"/>
    <lineage>
        <taxon>Eukaryota</taxon>
        <taxon>Metazoa</taxon>
        <taxon>Ecdysozoa</taxon>
        <taxon>Nematoda</taxon>
        <taxon>Chromadorea</taxon>
        <taxon>Rhabditida</taxon>
        <taxon>Rhabditina</taxon>
        <taxon>Rhabditomorpha</taxon>
        <taxon>Rhabditoidea</taxon>
        <taxon>Rhabditidae</taxon>
        <taxon>Peloderinae</taxon>
        <taxon>Caenorhabditis</taxon>
    </lineage>
</organism>
<evidence type="ECO:0000313" key="2">
    <source>
        <dbReference type="EMBL" id="CAD6196164.1"/>
    </source>
</evidence>
<dbReference type="Proteomes" id="UP000835052">
    <property type="component" value="Unassembled WGS sequence"/>
</dbReference>
<evidence type="ECO:0000256" key="1">
    <source>
        <dbReference type="SAM" id="MobiDB-lite"/>
    </source>
</evidence>
<dbReference type="AlphaFoldDB" id="A0A8S1HSY5"/>
<evidence type="ECO:0000313" key="3">
    <source>
        <dbReference type="Proteomes" id="UP000835052"/>
    </source>
</evidence>
<name>A0A8S1HSY5_9PELO</name>
<reference evidence="2" key="1">
    <citation type="submission" date="2020-10" db="EMBL/GenBank/DDBJ databases">
        <authorList>
            <person name="Kikuchi T."/>
        </authorList>
    </citation>
    <scope>NUCLEOTIDE SEQUENCE</scope>
    <source>
        <strain evidence="2">NKZ352</strain>
    </source>
</reference>
<feature type="region of interest" description="Disordered" evidence="1">
    <location>
        <begin position="1"/>
        <end position="65"/>
    </location>
</feature>
<keyword evidence="3" id="KW-1185">Reference proteome</keyword>
<feature type="compositionally biased region" description="Basic and acidic residues" evidence="1">
    <location>
        <begin position="160"/>
        <end position="181"/>
    </location>
</feature>
<feature type="region of interest" description="Disordered" evidence="1">
    <location>
        <begin position="89"/>
        <end position="200"/>
    </location>
</feature>
<proteinExistence type="predicted"/>
<feature type="region of interest" description="Disordered" evidence="1">
    <location>
        <begin position="355"/>
        <end position="381"/>
    </location>
</feature>